<protein>
    <submittedName>
        <fullName evidence="2">Cytochrome c oxidase subunit 2A</fullName>
    </submittedName>
</protein>
<keyword evidence="1" id="KW-0472">Membrane</keyword>
<accession>A0ABW2V281</accession>
<keyword evidence="1" id="KW-1133">Transmembrane helix</keyword>
<dbReference type="Proteomes" id="UP001596528">
    <property type="component" value="Unassembled WGS sequence"/>
</dbReference>
<comment type="caution">
    <text evidence="2">The sequence shown here is derived from an EMBL/GenBank/DDBJ whole genome shotgun (WGS) entry which is preliminary data.</text>
</comment>
<reference evidence="3" key="1">
    <citation type="journal article" date="2019" name="Int. J. Syst. Evol. Microbiol.">
        <title>The Global Catalogue of Microorganisms (GCM) 10K type strain sequencing project: providing services to taxonomists for standard genome sequencing and annotation.</title>
        <authorList>
            <consortium name="The Broad Institute Genomics Platform"/>
            <consortium name="The Broad Institute Genome Sequencing Center for Infectious Disease"/>
            <person name="Wu L."/>
            <person name="Ma J."/>
        </authorList>
    </citation>
    <scope>NUCLEOTIDE SEQUENCE [LARGE SCALE GENOMIC DNA]</scope>
    <source>
        <strain evidence="3">JCM 18657</strain>
    </source>
</reference>
<dbReference type="Pfam" id="PF08113">
    <property type="entry name" value="CoxIIa"/>
    <property type="match status" value="1"/>
</dbReference>
<dbReference type="InterPro" id="IPR036246">
    <property type="entry name" value="Cyt_c_oxidase_su2a_ba3"/>
</dbReference>
<feature type="transmembrane region" description="Helical" evidence="1">
    <location>
        <begin position="15"/>
        <end position="39"/>
    </location>
</feature>
<dbReference type="SUPFAM" id="SSF81473">
    <property type="entry name" value="Bacterial ba3 type cytochrome c oxidase subunit IIa"/>
    <property type="match status" value="1"/>
</dbReference>
<keyword evidence="1" id="KW-0812">Transmembrane</keyword>
<dbReference type="EMBL" id="JBHTGQ010000004">
    <property type="protein sequence ID" value="MFC7748910.1"/>
    <property type="molecule type" value="Genomic_DNA"/>
</dbReference>
<keyword evidence="3" id="KW-1185">Reference proteome</keyword>
<sequence length="41" mass="4382">MKPNPGGERESLKGAFAAVMLLGAFIAVTWIGIYVLYIARG</sequence>
<evidence type="ECO:0000313" key="2">
    <source>
        <dbReference type="EMBL" id="MFC7748910.1"/>
    </source>
</evidence>
<evidence type="ECO:0000313" key="3">
    <source>
        <dbReference type="Proteomes" id="UP001596528"/>
    </source>
</evidence>
<gene>
    <name evidence="2" type="ORF">ACFQWB_02975</name>
</gene>
<dbReference type="InterPro" id="IPR012538">
    <property type="entry name" value="Cyt_c_oxidase_su2a"/>
</dbReference>
<name>A0ABW2V281_9BACL</name>
<evidence type="ECO:0000256" key="1">
    <source>
        <dbReference type="SAM" id="Phobius"/>
    </source>
</evidence>
<organism evidence="2 3">
    <name type="scientific">Paenibacillus thermoaerophilus</name>
    <dbReference type="NCBI Taxonomy" id="1215385"/>
    <lineage>
        <taxon>Bacteria</taxon>
        <taxon>Bacillati</taxon>
        <taxon>Bacillota</taxon>
        <taxon>Bacilli</taxon>
        <taxon>Bacillales</taxon>
        <taxon>Paenibacillaceae</taxon>
        <taxon>Paenibacillus</taxon>
    </lineage>
</organism>
<proteinExistence type="predicted"/>
<dbReference type="RefSeq" id="WP_342774284.1">
    <property type="nucleotide sequence ID" value="NZ_JBHTGQ010000004.1"/>
</dbReference>